<sequence length="92" mass="9987">MTTPIPLGRRLALISETYIETYRFQPAGHVAATLGTKNGPVCAPLLAYSVLSADSIRLVHGDDVAITWTNIEIDGDVLRAECEGRVKTFSIE</sequence>
<dbReference type="EMBL" id="JXQQ01000087">
    <property type="protein sequence ID" value="KIQ21496.1"/>
    <property type="molecule type" value="Genomic_DNA"/>
</dbReference>
<evidence type="ECO:0000313" key="1">
    <source>
        <dbReference type="EMBL" id="KIQ21496.1"/>
    </source>
</evidence>
<dbReference type="OrthoDB" id="8854348at2"/>
<organism evidence="1 2">
    <name type="scientific">Variovorax paradoxus</name>
    <dbReference type="NCBI Taxonomy" id="34073"/>
    <lineage>
        <taxon>Bacteria</taxon>
        <taxon>Pseudomonadati</taxon>
        <taxon>Pseudomonadota</taxon>
        <taxon>Betaproteobacteria</taxon>
        <taxon>Burkholderiales</taxon>
        <taxon>Comamonadaceae</taxon>
        <taxon>Variovorax</taxon>
    </lineage>
</organism>
<proteinExistence type="predicted"/>
<dbReference type="RefSeq" id="WP_042582043.1">
    <property type="nucleotide sequence ID" value="NZ_JXQQ01000087.1"/>
</dbReference>
<evidence type="ECO:0000313" key="2">
    <source>
        <dbReference type="Proteomes" id="UP000032067"/>
    </source>
</evidence>
<protein>
    <submittedName>
        <fullName evidence="1">Uncharacterized protein</fullName>
    </submittedName>
</protein>
<reference evidence="1 2" key="1">
    <citation type="submission" date="2014-12" db="EMBL/GenBank/DDBJ databases">
        <title>16Stimator: statistical estimation of ribosomal gene copy numbers from draft genome assemblies.</title>
        <authorList>
            <person name="Perisin M.A."/>
            <person name="Vetter M."/>
            <person name="Gilbert J.A."/>
            <person name="Bergelson J."/>
        </authorList>
    </citation>
    <scope>NUCLEOTIDE SEQUENCE [LARGE SCALE GENOMIC DNA]</scope>
    <source>
        <strain evidence="1 2">MEDvA23</strain>
    </source>
</reference>
<dbReference type="Proteomes" id="UP000032067">
    <property type="component" value="Unassembled WGS sequence"/>
</dbReference>
<gene>
    <name evidence="1" type="ORF">RT97_27540</name>
</gene>
<accession>A0A0D0LNA8</accession>
<dbReference type="AlphaFoldDB" id="A0A0D0LNA8"/>
<comment type="caution">
    <text evidence="1">The sequence shown here is derived from an EMBL/GenBank/DDBJ whole genome shotgun (WGS) entry which is preliminary data.</text>
</comment>
<name>A0A0D0LNA8_VARPD</name>